<evidence type="ECO:0000256" key="1">
    <source>
        <dbReference type="SAM" id="MobiDB-lite"/>
    </source>
</evidence>
<dbReference type="PANTHER" id="PTHR35117">
    <property type="entry name" value="MYOSIN-M HEAVY PROTEIN"/>
    <property type="match status" value="1"/>
</dbReference>
<feature type="compositionally biased region" description="Low complexity" evidence="1">
    <location>
        <begin position="10"/>
        <end position="24"/>
    </location>
</feature>
<proteinExistence type="predicted"/>
<dbReference type="AlphaFoldDB" id="A0A0P0VRQ9"/>
<accession>A0A0P0VRQ9</accession>
<reference evidence="2 3" key="3">
    <citation type="journal article" date="2013" name="Rice">
        <title>Improvement of the Oryza sativa Nipponbare reference genome using next generation sequence and optical map data.</title>
        <authorList>
            <person name="Kawahara Y."/>
            <person name="de la Bastide M."/>
            <person name="Hamilton J.P."/>
            <person name="Kanamori H."/>
            <person name="McCombie W.R."/>
            <person name="Ouyang S."/>
            <person name="Schwartz D.C."/>
            <person name="Tanaka T."/>
            <person name="Wu J."/>
            <person name="Zhou S."/>
            <person name="Childs K.L."/>
            <person name="Davidson R.M."/>
            <person name="Lin H."/>
            <person name="Quesada-Ocampo L."/>
            <person name="Vaillancourt B."/>
            <person name="Sakai H."/>
            <person name="Lee S.S."/>
            <person name="Kim J."/>
            <person name="Numa H."/>
            <person name="Itoh T."/>
            <person name="Buell C.R."/>
            <person name="Matsumoto T."/>
        </authorList>
    </citation>
    <scope>NUCLEOTIDE SEQUENCE [LARGE SCALE GENOMIC DNA]</scope>
    <source>
        <strain evidence="3">cv. Nipponbare</strain>
    </source>
</reference>
<organism evidence="2 3">
    <name type="scientific">Oryza sativa subsp. japonica</name>
    <name type="common">Rice</name>
    <dbReference type="NCBI Taxonomy" id="39947"/>
    <lineage>
        <taxon>Eukaryota</taxon>
        <taxon>Viridiplantae</taxon>
        <taxon>Streptophyta</taxon>
        <taxon>Embryophyta</taxon>
        <taxon>Tracheophyta</taxon>
        <taxon>Spermatophyta</taxon>
        <taxon>Magnoliopsida</taxon>
        <taxon>Liliopsida</taxon>
        <taxon>Poales</taxon>
        <taxon>Poaceae</taxon>
        <taxon>BOP clade</taxon>
        <taxon>Oryzoideae</taxon>
        <taxon>Oryzeae</taxon>
        <taxon>Oryzinae</taxon>
        <taxon>Oryza</taxon>
        <taxon>Oryza sativa</taxon>
    </lineage>
</organism>
<gene>
    <name evidence="2" type="ordered locus">Os03g0100010</name>
    <name evidence="2" type="ORF">OSNPB_030100010</name>
</gene>
<feature type="region of interest" description="Disordered" evidence="1">
    <location>
        <begin position="1"/>
        <end position="28"/>
    </location>
</feature>
<dbReference type="InParanoid" id="A0A0P0VRQ9"/>
<evidence type="ECO:0000313" key="3">
    <source>
        <dbReference type="Proteomes" id="UP000059680"/>
    </source>
</evidence>
<dbReference type="Proteomes" id="UP000059680">
    <property type="component" value="Chromosome 3"/>
</dbReference>
<keyword evidence="3" id="KW-1185">Reference proteome</keyword>
<sequence>MAPPPPRNTSPPTSASNNSSSSSSKAKKKAVTPAQVAFLVERYLADNGFSASLAAFRTDAAHLFTKAAPVPPKGLLPLSDILHDYVALKEARLAVDSAMHAMHNLVSAYYPHHPPPPAPAPSSPTQFFAASSPPGLLCTPPARRFPSLLVLVLLLGMLRQSYATRRHPPQLLSTTPAHQRPTPCPHQLRRQPQRLSRSLPRRGRRRLQSLLQSPRKPASRQLSARIQKVKLWPLNCRLITQNDIQPWLSSLCKAHLLQKAYSILSNLKSILLHAHLNKTIPSLLIKQKGHHPPWLLMLIPNRRLLLLNAQWFLPRLLSSVLSKVLHIMLLREVTMSAPP</sequence>
<dbReference type="PANTHER" id="PTHR35117:SF1">
    <property type="entry name" value="MYOSIN-M HEAVY PROTEIN"/>
    <property type="match status" value="1"/>
</dbReference>
<feature type="region of interest" description="Disordered" evidence="1">
    <location>
        <begin position="166"/>
        <end position="221"/>
    </location>
</feature>
<reference evidence="3" key="1">
    <citation type="journal article" date="2005" name="Nature">
        <title>The map-based sequence of the rice genome.</title>
        <authorList>
            <consortium name="International rice genome sequencing project (IRGSP)"/>
            <person name="Matsumoto T."/>
            <person name="Wu J."/>
            <person name="Kanamori H."/>
            <person name="Katayose Y."/>
            <person name="Fujisawa M."/>
            <person name="Namiki N."/>
            <person name="Mizuno H."/>
            <person name="Yamamoto K."/>
            <person name="Antonio B.A."/>
            <person name="Baba T."/>
            <person name="Sakata K."/>
            <person name="Nagamura Y."/>
            <person name="Aoki H."/>
            <person name="Arikawa K."/>
            <person name="Arita K."/>
            <person name="Bito T."/>
            <person name="Chiden Y."/>
            <person name="Fujitsuka N."/>
            <person name="Fukunaka R."/>
            <person name="Hamada M."/>
            <person name="Harada C."/>
            <person name="Hayashi A."/>
            <person name="Hijishita S."/>
            <person name="Honda M."/>
            <person name="Hosokawa S."/>
            <person name="Ichikawa Y."/>
            <person name="Idonuma A."/>
            <person name="Iijima M."/>
            <person name="Ikeda M."/>
            <person name="Ikeno M."/>
            <person name="Ito K."/>
            <person name="Ito S."/>
            <person name="Ito T."/>
            <person name="Ito Y."/>
            <person name="Ito Y."/>
            <person name="Iwabuchi A."/>
            <person name="Kamiya K."/>
            <person name="Karasawa W."/>
            <person name="Kurita K."/>
            <person name="Katagiri S."/>
            <person name="Kikuta A."/>
            <person name="Kobayashi H."/>
            <person name="Kobayashi N."/>
            <person name="Machita K."/>
            <person name="Maehara T."/>
            <person name="Masukawa M."/>
            <person name="Mizubayashi T."/>
            <person name="Mukai Y."/>
            <person name="Nagasaki H."/>
            <person name="Nagata Y."/>
            <person name="Naito S."/>
            <person name="Nakashima M."/>
            <person name="Nakama Y."/>
            <person name="Nakamichi Y."/>
            <person name="Nakamura M."/>
            <person name="Meguro A."/>
            <person name="Negishi M."/>
            <person name="Ohta I."/>
            <person name="Ohta T."/>
            <person name="Okamoto M."/>
            <person name="Ono N."/>
            <person name="Saji S."/>
            <person name="Sakaguchi M."/>
            <person name="Sakai K."/>
            <person name="Shibata M."/>
            <person name="Shimokawa T."/>
            <person name="Song J."/>
            <person name="Takazaki Y."/>
            <person name="Terasawa K."/>
            <person name="Tsugane M."/>
            <person name="Tsuji K."/>
            <person name="Ueda S."/>
            <person name="Waki K."/>
            <person name="Yamagata H."/>
            <person name="Yamamoto M."/>
            <person name="Yamamoto S."/>
            <person name="Yamane H."/>
            <person name="Yoshiki S."/>
            <person name="Yoshihara R."/>
            <person name="Yukawa K."/>
            <person name="Zhong H."/>
            <person name="Yano M."/>
            <person name="Yuan Q."/>
            <person name="Ouyang S."/>
            <person name="Liu J."/>
            <person name="Jones K.M."/>
            <person name="Gansberger K."/>
            <person name="Moffat K."/>
            <person name="Hill J."/>
            <person name="Bera J."/>
            <person name="Fadrosh D."/>
            <person name="Jin S."/>
            <person name="Johri S."/>
            <person name="Kim M."/>
            <person name="Overton L."/>
            <person name="Reardon M."/>
            <person name="Tsitrin T."/>
            <person name="Vuong H."/>
            <person name="Weaver B."/>
            <person name="Ciecko A."/>
            <person name="Tallon L."/>
            <person name="Jackson J."/>
            <person name="Pai G."/>
            <person name="Aken S.V."/>
            <person name="Utterback T."/>
            <person name="Reidmuller S."/>
            <person name="Feldblyum T."/>
            <person name="Hsiao J."/>
            <person name="Zismann V."/>
            <person name="Iobst S."/>
            <person name="de Vazeille A.R."/>
            <person name="Buell C.R."/>
            <person name="Ying K."/>
            <person name="Li Y."/>
            <person name="Lu T."/>
            <person name="Huang Y."/>
            <person name="Zhao Q."/>
            <person name="Feng Q."/>
            <person name="Zhang L."/>
            <person name="Zhu J."/>
            <person name="Weng Q."/>
            <person name="Mu J."/>
            <person name="Lu Y."/>
            <person name="Fan D."/>
            <person name="Liu Y."/>
            <person name="Guan J."/>
            <person name="Zhang Y."/>
            <person name="Yu S."/>
            <person name="Liu X."/>
            <person name="Zhang Y."/>
            <person name="Hong G."/>
            <person name="Han B."/>
            <person name="Choisne N."/>
            <person name="Demange N."/>
            <person name="Orjeda G."/>
            <person name="Samain S."/>
            <person name="Cattolico L."/>
            <person name="Pelletier E."/>
            <person name="Couloux A."/>
            <person name="Segurens B."/>
            <person name="Wincker P."/>
            <person name="D'Hont A."/>
            <person name="Scarpelli C."/>
            <person name="Weissenbach J."/>
            <person name="Salanoubat M."/>
            <person name="Quetier F."/>
            <person name="Yu Y."/>
            <person name="Kim H.R."/>
            <person name="Rambo T."/>
            <person name="Currie J."/>
            <person name="Collura K."/>
            <person name="Luo M."/>
            <person name="Yang T."/>
            <person name="Ammiraju J.S.S."/>
            <person name="Engler F."/>
            <person name="Soderlund C."/>
            <person name="Wing R.A."/>
            <person name="Palmer L.E."/>
            <person name="de la Bastide M."/>
            <person name="Spiegel L."/>
            <person name="Nascimento L."/>
            <person name="Zutavern T."/>
            <person name="O'Shaughnessy A."/>
            <person name="Dike S."/>
            <person name="Dedhia N."/>
            <person name="Preston R."/>
            <person name="Balija V."/>
            <person name="McCombie W.R."/>
            <person name="Chow T."/>
            <person name="Chen H."/>
            <person name="Chung M."/>
            <person name="Chen C."/>
            <person name="Shaw J."/>
            <person name="Wu H."/>
            <person name="Hsiao K."/>
            <person name="Chao Y."/>
            <person name="Chu M."/>
            <person name="Cheng C."/>
            <person name="Hour A."/>
            <person name="Lee P."/>
            <person name="Lin S."/>
            <person name="Lin Y."/>
            <person name="Liou J."/>
            <person name="Liu S."/>
            <person name="Hsing Y."/>
            <person name="Raghuvanshi S."/>
            <person name="Mohanty A."/>
            <person name="Bharti A.K."/>
            <person name="Gaur A."/>
            <person name="Gupta V."/>
            <person name="Kumar D."/>
            <person name="Ravi V."/>
            <person name="Vij S."/>
            <person name="Kapur A."/>
            <person name="Khurana P."/>
            <person name="Khurana P."/>
            <person name="Khurana J.P."/>
            <person name="Tyagi A.K."/>
            <person name="Gaikwad K."/>
            <person name="Singh A."/>
            <person name="Dalal V."/>
            <person name="Srivastava S."/>
            <person name="Dixit A."/>
            <person name="Pal A.K."/>
            <person name="Ghazi I.A."/>
            <person name="Yadav M."/>
            <person name="Pandit A."/>
            <person name="Bhargava A."/>
            <person name="Sureshbabu K."/>
            <person name="Batra K."/>
            <person name="Sharma T.R."/>
            <person name="Mohapatra T."/>
            <person name="Singh N.K."/>
            <person name="Messing J."/>
            <person name="Nelson A.B."/>
            <person name="Fuks G."/>
            <person name="Kavchok S."/>
            <person name="Keizer G."/>
            <person name="Linton E."/>
            <person name="Llaca V."/>
            <person name="Song R."/>
            <person name="Tanyolac B."/>
            <person name="Young S."/>
            <person name="Ho-Il K."/>
            <person name="Hahn J.H."/>
            <person name="Sangsakoo G."/>
            <person name="Vanavichit A."/>
            <person name="de Mattos Luiz.A.T."/>
            <person name="Zimmer P.D."/>
            <person name="Malone G."/>
            <person name="Dellagostin O."/>
            <person name="de Oliveira A.C."/>
            <person name="Bevan M."/>
            <person name="Bancroft I."/>
            <person name="Minx P."/>
            <person name="Cordum H."/>
            <person name="Wilson R."/>
            <person name="Cheng Z."/>
            <person name="Jin W."/>
            <person name="Jiang J."/>
            <person name="Leong S.A."/>
            <person name="Iwama H."/>
            <person name="Gojobori T."/>
            <person name="Itoh T."/>
            <person name="Niimura Y."/>
            <person name="Fujii Y."/>
            <person name="Habara T."/>
            <person name="Sakai H."/>
            <person name="Sato Y."/>
            <person name="Wilson G."/>
            <person name="Kumar K."/>
            <person name="McCouch S."/>
            <person name="Juretic N."/>
            <person name="Hoen D."/>
            <person name="Wright S."/>
            <person name="Bruskiewich R."/>
            <person name="Bureau T."/>
            <person name="Miyao A."/>
            <person name="Hirochika H."/>
            <person name="Nishikawa T."/>
            <person name="Kadowaki K."/>
            <person name="Sugiura M."/>
            <person name="Burr B."/>
            <person name="Sasaki T."/>
        </authorList>
    </citation>
    <scope>NUCLEOTIDE SEQUENCE [LARGE SCALE GENOMIC DNA]</scope>
    <source>
        <strain evidence="3">cv. Nipponbare</strain>
    </source>
</reference>
<dbReference type="EMBL" id="AP014959">
    <property type="protein sequence ID" value="BAS81800.1"/>
    <property type="molecule type" value="Genomic_DNA"/>
</dbReference>
<reference evidence="2 3" key="2">
    <citation type="journal article" date="2013" name="Plant Cell Physiol.">
        <title>Rice Annotation Project Database (RAP-DB): an integrative and interactive database for rice genomics.</title>
        <authorList>
            <person name="Sakai H."/>
            <person name="Lee S.S."/>
            <person name="Tanaka T."/>
            <person name="Numa H."/>
            <person name="Kim J."/>
            <person name="Kawahara Y."/>
            <person name="Wakimoto H."/>
            <person name="Yang C.C."/>
            <person name="Iwamoto M."/>
            <person name="Abe T."/>
            <person name="Yamada Y."/>
            <person name="Muto A."/>
            <person name="Inokuchi H."/>
            <person name="Ikemura T."/>
            <person name="Matsumoto T."/>
            <person name="Sasaki T."/>
            <person name="Itoh T."/>
        </authorList>
    </citation>
    <scope>NUCLEOTIDE SEQUENCE [LARGE SCALE GENOMIC DNA]</scope>
    <source>
        <strain evidence="3">cv. Nipponbare</strain>
    </source>
</reference>
<dbReference type="eggNOG" id="ENOG502QRK0">
    <property type="taxonomic scope" value="Eukaryota"/>
</dbReference>
<name>A0A0P0VRQ9_ORYSJ</name>
<dbReference type="PaxDb" id="39947-A0A0P0VRQ9"/>
<dbReference type="Gramene" id="Os03t0100010-00">
    <property type="protein sequence ID" value="Os03t0100010-00"/>
    <property type="gene ID" value="Os03g0100010"/>
</dbReference>
<protein>
    <submittedName>
        <fullName evidence="2">Os03g0100010 protein</fullName>
    </submittedName>
</protein>
<evidence type="ECO:0000313" key="2">
    <source>
        <dbReference type="EMBL" id="BAS81800.1"/>
    </source>
</evidence>